<feature type="compositionally biased region" description="Basic and acidic residues" evidence="1">
    <location>
        <begin position="716"/>
        <end position="740"/>
    </location>
</feature>
<feature type="compositionally biased region" description="Basic and acidic residues" evidence="1">
    <location>
        <begin position="570"/>
        <end position="636"/>
    </location>
</feature>
<feature type="compositionally biased region" description="Basic and acidic residues" evidence="1">
    <location>
        <begin position="553"/>
        <end position="563"/>
    </location>
</feature>
<feature type="region of interest" description="Disordered" evidence="1">
    <location>
        <begin position="669"/>
        <end position="750"/>
    </location>
</feature>
<feature type="region of interest" description="Disordered" evidence="1">
    <location>
        <begin position="459"/>
        <end position="536"/>
    </location>
</feature>
<dbReference type="EMBL" id="BAAALN010000019">
    <property type="protein sequence ID" value="GAA1252826.1"/>
    <property type="molecule type" value="Genomic_DNA"/>
</dbReference>
<gene>
    <name evidence="2" type="ORF">GCM10009676_44760</name>
</gene>
<evidence type="ECO:0000313" key="3">
    <source>
        <dbReference type="Proteomes" id="UP001500653"/>
    </source>
</evidence>
<sequence length="750" mass="75479">MSADGDQFGRGVEEGEHPLVEPAPARGERGRGAALHDESGPRCGDRGGDDRGGEHQSRRGQDEGHGGAGGDQYGADDERWGEHARQQVADGVGVADEAAVVRAAAQRGGRPSRDEHAPQADAQCGGDAERGVVGDEPFGVVQRGPGQAEGAHADHGDAEHEDRRLLRCAGDEPARRGRQRDPGEQRTRPERDATEESPVDESAQRGGAGRGRGVLGGVGVLVGAGQVGAGAGGAGSGGAERGPVVGGDDDGAACACRLVDELLDAAGVACVQVRGGFVEQQQPCACAHARQGPGDGEASALADRERGDGPVGEPVEAEAVQQVVGVGGVECGGGEGDLGGGAPGERGRLGSPADAFAPGVGVEVGEGDAGDLDVARVGADEAEEDGEGGALAGAARRAQPHGLPCSRGERLAVGGVAAAAVDAQVPHPDVAAARGQGAVGGCGFGEHVGDAADGFDAVGAGVERGADGPQRREALGCEQEHAESDRERHVATGEAHADDDGDEGDRQGRGKFEGEGRAERDAQGAEGGAAVPVGDAADGVGLRVGAAERGEYGQGAHEFEDVGRQPGDGIARRRDAVAGVGADERAEQRQQRQGDGDEQGRGPVGDEHGRTRGEGHDGGGDERREVAGEVGVERIEAGGGECGEFAGAAAGDPFGAESERVVEDVGAQLLLGARGGPGGDDADRPRQHGPRDDGGQEQAEPGREVAGAFGSSPGHDVGEHGGEQERLRDEACGVEEREHAGCGQRSARRR</sequence>
<feature type="compositionally biased region" description="Basic and acidic residues" evidence="1">
    <location>
        <begin position="151"/>
        <end position="194"/>
    </location>
</feature>
<accession>A0ABN1WLN4</accession>
<feature type="compositionally biased region" description="Basic and acidic residues" evidence="1">
    <location>
        <begin position="26"/>
        <end position="65"/>
    </location>
</feature>
<evidence type="ECO:0008006" key="4">
    <source>
        <dbReference type="Google" id="ProtNLM"/>
    </source>
</evidence>
<reference evidence="2 3" key="1">
    <citation type="journal article" date="2019" name="Int. J. Syst. Evol. Microbiol.">
        <title>The Global Catalogue of Microorganisms (GCM) 10K type strain sequencing project: providing services to taxonomists for standard genome sequencing and annotation.</title>
        <authorList>
            <consortium name="The Broad Institute Genomics Platform"/>
            <consortium name="The Broad Institute Genome Sequencing Center for Infectious Disease"/>
            <person name="Wu L."/>
            <person name="Ma J."/>
        </authorList>
    </citation>
    <scope>NUCLEOTIDE SEQUENCE [LARGE SCALE GENOMIC DNA]</scope>
    <source>
        <strain evidence="2 3">JCM 13023</strain>
    </source>
</reference>
<feature type="region of interest" description="Disordered" evidence="1">
    <location>
        <begin position="1"/>
        <end position="212"/>
    </location>
</feature>
<organism evidence="2 3">
    <name type="scientific">Prauserella halophila</name>
    <dbReference type="NCBI Taxonomy" id="185641"/>
    <lineage>
        <taxon>Bacteria</taxon>
        <taxon>Bacillati</taxon>
        <taxon>Actinomycetota</taxon>
        <taxon>Actinomycetes</taxon>
        <taxon>Pseudonocardiales</taxon>
        <taxon>Pseudonocardiaceae</taxon>
        <taxon>Prauserella</taxon>
    </lineage>
</organism>
<keyword evidence="3" id="KW-1185">Reference proteome</keyword>
<proteinExistence type="predicted"/>
<comment type="caution">
    <text evidence="2">The sequence shown here is derived from an EMBL/GenBank/DDBJ whole genome shotgun (WGS) entry which is preliminary data.</text>
</comment>
<feature type="compositionally biased region" description="Low complexity" evidence="1">
    <location>
        <begin position="643"/>
        <end position="652"/>
    </location>
</feature>
<feature type="region of interest" description="Disordered" evidence="1">
    <location>
        <begin position="553"/>
        <end position="652"/>
    </location>
</feature>
<feature type="compositionally biased region" description="Low complexity" evidence="1">
    <location>
        <begin position="87"/>
        <end position="109"/>
    </location>
</feature>
<dbReference type="Proteomes" id="UP001500653">
    <property type="component" value="Unassembled WGS sequence"/>
</dbReference>
<feature type="compositionally biased region" description="Basic and acidic residues" evidence="1">
    <location>
        <begin position="76"/>
        <end position="85"/>
    </location>
</feature>
<feature type="compositionally biased region" description="Basic and acidic residues" evidence="1">
    <location>
        <begin position="464"/>
        <end position="523"/>
    </location>
</feature>
<evidence type="ECO:0000256" key="1">
    <source>
        <dbReference type="SAM" id="MobiDB-lite"/>
    </source>
</evidence>
<name>A0ABN1WLN4_9PSEU</name>
<protein>
    <recommendedName>
        <fullName evidence="4">PE-PGRS family protein</fullName>
    </recommendedName>
</protein>
<evidence type="ECO:0000313" key="2">
    <source>
        <dbReference type="EMBL" id="GAA1252826.1"/>
    </source>
</evidence>
<feature type="region of interest" description="Disordered" evidence="1">
    <location>
        <begin position="291"/>
        <end position="312"/>
    </location>
</feature>
<feature type="compositionally biased region" description="Basic and acidic residues" evidence="1">
    <location>
        <begin position="681"/>
        <end position="694"/>
    </location>
</feature>